<name>A0A4P8IDX1_9FIRM</name>
<dbReference type="PROSITE" id="PS51097">
    <property type="entry name" value="PTS_EIIA_TYPE_5"/>
    <property type="match status" value="1"/>
</dbReference>
<dbReference type="EMBL" id="CP040058">
    <property type="protein sequence ID" value="QCP35938.1"/>
    <property type="molecule type" value="Genomic_DNA"/>
</dbReference>
<dbReference type="GO" id="GO:0008982">
    <property type="term" value="F:protein-N(PI)-phosphohistidine-sugar phosphotransferase activity"/>
    <property type="evidence" value="ECO:0007669"/>
    <property type="project" value="InterPro"/>
</dbReference>
<keyword evidence="3" id="KW-1185">Reference proteome</keyword>
<gene>
    <name evidence="2" type="ORF">AR1Y2_2484</name>
</gene>
<accession>A0A4P8IDX1</accession>
<comment type="caution">
    <text evidence="1">Lacks conserved residue(s) required for the propagation of feature annotation.</text>
</comment>
<dbReference type="SUPFAM" id="SSF141530">
    <property type="entry name" value="PTSIIA/GutA-like"/>
    <property type="match status" value="1"/>
</dbReference>
<dbReference type="PANTHER" id="PTHR40398:SF1">
    <property type="entry name" value="PTS SYSTEM GLUCITOL_SORBITOL-SPECIFIC EIIA COMPONENT"/>
    <property type="match status" value="1"/>
</dbReference>
<evidence type="ECO:0000313" key="3">
    <source>
        <dbReference type="Proteomes" id="UP000298653"/>
    </source>
</evidence>
<dbReference type="RefSeq" id="WP_137329235.1">
    <property type="nucleotide sequence ID" value="NZ_CP040058.1"/>
</dbReference>
<evidence type="ECO:0000256" key="1">
    <source>
        <dbReference type="PROSITE-ProRule" id="PRU00420"/>
    </source>
</evidence>
<dbReference type="GO" id="GO:0005737">
    <property type="term" value="C:cytoplasm"/>
    <property type="evidence" value="ECO:0007669"/>
    <property type="project" value="InterPro"/>
</dbReference>
<dbReference type="KEGG" id="arf:AR1Y2_2484"/>
<dbReference type="Proteomes" id="UP000298653">
    <property type="component" value="Chromosome"/>
</dbReference>
<dbReference type="OrthoDB" id="5113885at2"/>
<dbReference type="AlphaFoldDB" id="A0A4P8IDX1"/>
<proteinExistence type="predicted"/>
<organism evidence="2 3">
    <name type="scientific">Anaerostipes rhamnosivorans</name>
    <dbReference type="NCBI Taxonomy" id="1229621"/>
    <lineage>
        <taxon>Bacteria</taxon>
        <taxon>Bacillati</taxon>
        <taxon>Bacillota</taxon>
        <taxon>Clostridia</taxon>
        <taxon>Lachnospirales</taxon>
        <taxon>Lachnospiraceae</taxon>
        <taxon>Anaerostipes</taxon>
    </lineage>
</organism>
<dbReference type="Gene3D" id="2.40.33.40">
    <property type="entry name" value="Phosphotransferase system, glucitol/sorbitol-specific IIA component"/>
    <property type="match status" value="1"/>
</dbReference>
<dbReference type="Pfam" id="PF03829">
    <property type="entry name" value="PTSIIA_gutA"/>
    <property type="match status" value="1"/>
</dbReference>
<protein>
    <submittedName>
        <fullName evidence="2">PTS system, glucitol/sorbitol-specific IIA component</fullName>
    </submittedName>
</protein>
<evidence type="ECO:0000313" key="2">
    <source>
        <dbReference type="EMBL" id="QCP35938.1"/>
    </source>
</evidence>
<dbReference type="GO" id="GO:0009401">
    <property type="term" value="P:phosphoenolpyruvate-dependent sugar phosphotransferase system"/>
    <property type="evidence" value="ECO:0007669"/>
    <property type="project" value="InterPro"/>
</dbReference>
<dbReference type="InterPro" id="IPR036665">
    <property type="entry name" value="PTS_IIA_glucitol/sorbitol_sf"/>
</dbReference>
<dbReference type="GO" id="GO:0016301">
    <property type="term" value="F:kinase activity"/>
    <property type="evidence" value="ECO:0007669"/>
    <property type="project" value="TreeGrafter"/>
</dbReference>
<reference evidence="2 3" key="1">
    <citation type="submission" date="2019-05" db="EMBL/GenBank/DDBJ databases">
        <title>Complete genome sequencing of Anaerostipes rhamnosivorans.</title>
        <authorList>
            <person name="Bui T.P.N."/>
            <person name="de Vos W.M."/>
        </authorList>
    </citation>
    <scope>NUCLEOTIDE SEQUENCE [LARGE SCALE GENOMIC DNA]</scope>
    <source>
        <strain evidence="2 3">1y2</strain>
    </source>
</reference>
<sequence>MILYETTVNDVGPEVEIFAEKGMLITFAQKAIVTLKDYCYYIEKNDVKGDLKTAGKIDIDGEEYEVTQVGLIAEENLKALGHVTISFNGDGECLPGSICTKKAKAPVLKKGSGITIFSKS</sequence>
<dbReference type="InterPro" id="IPR004716">
    <property type="entry name" value="PTS_IIA_glucitol/sorbitol-sp"/>
</dbReference>
<dbReference type="PANTHER" id="PTHR40398">
    <property type="entry name" value="PTS SYSTEM GLUCITOL/SORBITOL-SPECIFIC EIIA COMPONENT"/>
    <property type="match status" value="1"/>
</dbReference>